<dbReference type="Pfam" id="PF16925">
    <property type="entry name" value="TetR_C_13"/>
    <property type="match status" value="1"/>
</dbReference>
<feature type="domain" description="HTH tetR-type" evidence="7">
    <location>
        <begin position="28"/>
        <end position="88"/>
    </location>
</feature>
<feature type="compositionally biased region" description="Polar residues" evidence="6">
    <location>
        <begin position="1"/>
        <end position="10"/>
    </location>
</feature>
<keyword evidence="2" id="KW-0805">Transcription regulation</keyword>
<evidence type="ECO:0000256" key="6">
    <source>
        <dbReference type="SAM" id="MobiDB-lite"/>
    </source>
</evidence>
<evidence type="ECO:0000256" key="4">
    <source>
        <dbReference type="ARBA" id="ARBA00023163"/>
    </source>
</evidence>
<dbReference type="Gene3D" id="1.10.357.10">
    <property type="entry name" value="Tetracycline Repressor, domain 2"/>
    <property type="match status" value="1"/>
</dbReference>
<evidence type="ECO:0000256" key="3">
    <source>
        <dbReference type="ARBA" id="ARBA00023125"/>
    </source>
</evidence>
<evidence type="ECO:0000256" key="1">
    <source>
        <dbReference type="ARBA" id="ARBA00022491"/>
    </source>
</evidence>
<dbReference type="RefSeq" id="WP_338249775.1">
    <property type="nucleotide sequence ID" value="NZ_BSRI01000001.1"/>
</dbReference>
<evidence type="ECO:0000259" key="7">
    <source>
        <dbReference type="PROSITE" id="PS50977"/>
    </source>
</evidence>
<feature type="region of interest" description="Disordered" evidence="6">
    <location>
        <begin position="1"/>
        <end position="30"/>
    </location>
</feature>
<sequence>MKTTSLSKGTSRLEERRRAQQGRTAHGDERRQELIQTAYRLIAEKGVGGLRTRDVAALVGINTATLHYYFPTKEHLLQAVAQQLGYAFTTSPAPGTSAGDGANTPSEQMEAYFASLAYQLRTTPERFVVMNELFFAASRDERLAGALEVDTHWQAYLNSILEEGVKQGSFRSDLNVEQTALTIIAFCKGLPLLQSQPDSLDKIITSFKNWFFSMTATAIEKRTSSRHKRE</sequence>
<evidence type="ECO:0000256" key="2">
    <source>
        <dbReference type="ARBA" id="ARBA00023015"/>
    </source>
</evidence>
<dbReference type="Pfam" id="PF00440">
    <property type="entry name" value="TetR_N"/>
    <property type="match status" value="1"/>
</dbReference>
<organism evidence="8 9">
    <name type="scientific">Dictyobacter halimunensis</name>
    <dbReference type="NCBI Taxonomy" id="3026934"/>
    <lineage>
        <taxon>Bacteria</taxon>
        <taxon>Bacillati</taxon>
        <taxon>Chloroflexota</taxon>
        <taxon>Ktedonobacteria</taxon>
        <taxon>Ktedonobacterales</taxon>
        <taxon>Dictyobacteraceae</taxon>
        <taxon>Dictyobacter</taxon>
    </lineage>
</organism>
<dbReference type="InterPro" id="IPR011075">
    <property type="entry name" value="TetR_C"/>
</dbReference>
<reference evidence="8 9" key="1">
    <citation type="submission" date="2023-02" db="EMBL/GenBank/DDBJ databases">
        <title>Dictyobacter halimunensis sp. nov., a new member of the class Ktedonobacteria from forest soil in a geothermal area.</title>
        <authorList>
            <person name="Rachmania M.K."/>
            <person name="Ningsih F."/>
            <person name="Sakai Y."/>
            <person name="Yabe S."/>
            <person name="Yokota A."/>
            <person name="Sjamsuridzal W."/>
        </authorList>
    </citation>
    <scope>NUCLEOTIDE SEQUENCE [LARGE SCALE GENOMIC DNA]</scope>
    <source>
        <strain evidence="8 9">S3.2.2.5</strain>
    </source>
</reference>
<comment type="caution">
    <text evidence="8">The sequence shown here is derived from an EMBL/GenBank/DDBJ whole genome shotgun (WGS) entry which is preliminary data.</text>
</comment>
<name>A0ABQ6FMH4_9CHLR</name>
<evidence type="ECO:0000313" key="8">
    <source>
        <dbReference type="EMBL" id="GLV55438.1"/>
    </source>
</evidence>
<dbReference type="SUPFAM" id="SSF48498">
    <property type="entry name" value="Tetracyclin repressor-like, C-terminal domain"/>
    <property type="match status" value="1"/>
</dbReference>
<dbReference type="Proteomes" id="UP001344906">
    <property type="component" value="Unassembled WGS sequence"/>
</dbReference>
<dbReference type="InterPro" id="IPR050109">
    <property type="entry name" value="HTH-type_TetR-like_transc_reg"/>
</dbReference>
<dbReference type="EMBL" id="BSRI01000001">
    <property type="protein sequence ID" value="GLV55438.1"/>
    <property type="molecule type" value="Genomic_DNA"/>
</dbReference>
<dbReference type="PANTHER" id="PTHR30055:SF175">
    <property type="entry name" value="HTH-TYPE TRANSCRIPTIONAL REPRESSOR KSTR2"/>
    <property type="match status" value="1"/>
</dbReference>
<dbReference type="SUPFAM" id="SSF46689">
    <property type="entry name" value="Homeodomain-like"/>
    <property type="match status" value="1"/>
</dbReference>
<keyword evidence="3 5" id="KW-0238">DNA-binding</keyword>
<protein>
    <recommendedName>
        <fullName evidence="7">HTH tetR-type domain-containing protein</fullName>
    </recommendedName>
</protein>
<feature type="DNA-binding region" description="H-T-H motif" evidence="5">
    <location>
        <begin position="51"/>
        <end position="70"/>
    </location>
</feature>
<dbReference type="PRINTS" id="PR00455">
    <property type="entry name" value="HTHTETR"/>
</dbReference>
<evidence type="ECO:0000256" key="5">
    <source>
        <dbReference type="PROSITE-ProRule" id="PRU00335"/>
    </source>
</evidence>
<dbReference type="PANTHER" id="PTHR30055">
    <property type="entry name" value="HTH-TYPE TRANSCRIPTIONAL REGULATOR RUTR"/>
    <property type="match status" value="1"/>
</dbReference>
<dbReference type="InterPro" id="IPR001647">
    <property type="entry name" value="HTH_TetR"/>
</dbReference>
<keyword evidence="1" id="KW-0678">Repressor</keyword>
<keyword evidence="9" id="KW-1185">Reference proteome</keyword>
<dbReference type="InterPro" id="IPR009057">
    <property type="entry name" value="Homeodomain-like_sf"/>
</dbReference>
<accession>A0ABQ6FMH4</accession>
<gene>
    <name evidence="8" type="ORF">KDH_22820</name>
</gene>
<evidence type="ECO:0000313" key="9">
    <source>
        <dbReference type="Proteomes" id="UP001344906"/>
    </source>
</evidence>
<dbReference type="InterPro" id="IPR036271">
    <property type="entry name" value="Tet_transcr_reg_TetR-rel_C_sf"/>
</dbReference>
<dbReference type="PROSITE" id="PS50977">
    <property type="entry name" value="HTH_TETR_2"/>
    <property type="match status" value="1"/>
</dbReference>
<proteinExistence type="predicted"/>
<keyword evidence="4" id="KW-0804">Transcription</keyword>